<dbReference type="AlphaFoldDB" id="A0AAW1TR26"/>
<keyword evidence="2" id="KW-1185">Reference proteome</keyword>
<dbReference type="GO" id="GO:0008061">
    <property type="term" value="F:chitin binding"/>
    <property type="evidence" value="ECO:0007669"/>
    <property type="project" value="InterPro"/>
</dbReference>
<protein>
    <submittedName>
        <fullName evidence="1">Uncharacterized protein</fullName>
    </submittedName>
</protein>
<reference evidence="1 2" key="1">
    <citation type="submission" date="2023-03" db="EMBL/GenBank/DDBJ databases">
        <title>Genome insight into feeding habits of ladybird beetles.</title>
        <authorList>
            <person name="Li H.-S."/>
            <person name="Huang Y.-H."/>
            <person name="Pang H."/>
        </authorList>
    </citation>
    <scope>NUCLEOTIDE SEQUENCE [LARGE SCALE GENOMIC DNA]</scope>
    <source>
        <strain evidence="1">SYSU_2023b</strain>
        <tissue evidence="1">Whole body</tissue>
    </source>
</reference>
<proteinExistence type="predicted"/>
<dbReference type="InterPro" id="IPR036508">
    <property type="entry name" value="Chitin-bd_dom_sf"/>
</dbReference>
<dbReference type="Gene3D" id="2.170.140.10">
    <property type="entry name" value="Chitin binding domain"/>
    <property type="match status" value="1"/>
</dbReference>
<comment type="caution">
    <text evidence="1">The sequence shown here is derived from an EMBL/GenBank/DDBJ whole genome shotgun (WGS) entry which is preliminary data.</text>
</comment>
<organism evidence="1 2">
    <name type="scientific">Henosepilachna vigintioctopunctata</name>
    <dbReference type="NCBI Taxonomy" id="420089"/>
    <lineage>
        <taxon>Eukaryota</taxon>
        <taxon>Metazoa</taxon>
        <taxon>Ecdysozoa</taxon>
        <taxon>Arthropoda</taxon>
        <taxon>Hexapoda</taxon>
        <taxon>Insecta</taxon>
        <taxon>Pterygota</taxon>
        <taxon>Neoptera</taxon>
        <taxon>Endopterygota</taxon>
        <taxon>Coleoptera</taxon>
        <taxon>Polyphaga</taxon>
        <taxon>Cucujiformia</taxon>
        <taxon>Coccinelloidea</taxon>
        <taxon>Coccinellidae</taxon>
        <taxon>Epilachninae</taxon>
        <taxon>Epilachnini</taxon>
        <taxon>Henosepilachna</taxon>
    </lineage>
</organism>
<gene>
    <name evidence="1" type="ORF">WA026_009749</name>
</gene>
<name>A0AAW1TR26_9CUCU</name>
<evidence type="ECO:0000313" key="2">
    <source>
        <dbReference type="Proteomes" id="UP001431783"/>
    </source>
</evidence>
<sequence length="182" mass="20768">MIIKSTVNIFIHVNIFIQLSTINFVLSKSQSIWYPVWITKDLGASGDKNMRIGTNTYHIPTSMTDSPVQVDLLPETAKSLPNKFPNKIAFLFLKNHQCLLDIPQKRESGVYKRRFVGIKDGIFPHPYDNNKFVICHKCKGDNIDCLEIDCPKGTTFDSEDRKLKSTMKINKEKRNAILGILP</sequence>
<dbReference type="SUPFAM" id="SSF57625">
    <property type="entry name" value="Invertebrate chitin-binding proteins"/>
    <property type="match status" value="1"/>
</dbReference>
<dbReference type="Proteomes" id="UP001431783">
    <property type="component" value="Unassembled WGS sequence"/>
</dbReference>
<dbReference type="EMBL" id="JARQZJ010000004">
    <property type="protein sequence ID" value="KAK9870789.1"/>
    <property type="molecule type" value="Genomic_DNA"/>
</dbReference>
<evidence type="ECO:0000313" key="1">
    <source>
        <dbReference type="EMBL" id="KAK9870789.1"/>
    </source>
</evidence>
<accession>A0AAW1TR26</accession>